<gene>
    <name evidence="2" type="ORF">GIL414_LOCUS53998</name>
</gene>
<dbReference type="Proteomes" id="UP000681720">
    <property type="component" value="Unassembled WGS sequence"/>
</dbReference>
<accession>A0A8S3CSC0</accession>
<proteinExistence type="predicted"/>
<evidence type="ECO:0000256" key="1">
    <source>
        <dbReference type="SAM" id="Coils"/>
    </source>
</evidence>
<feature type="non-terminal residue" evidence="2">
    <location>
        <position position="1"/>
    </location>
</feature>
<reference evidence="2" key="1">
    <citation type="submission" date="2021-02" db="EMBL/GenBank/DDBJ databases">
        <authorList>
            <person name="Nowell W R."/>
        </authorList>
    </citation>
    <scope>NUCLEOTIDE SEQUENCE</scope>
</reference>
<name>A0A8S3CSC0_9BILA</name>
<evidence type="ECO:0000313" key="2">
    <source>
        <dbReference type="EMBL" id="CAF4944636.1"/>
    </source>
</evidence>
<protein>
    <submittedName>
        <fullName evidence="2">Uncharacterized protein</fullName>
    </submittedName>
</protein>
<comment type="caution">
    <text evidence="2">The sequence shown here is derived from an EMBL/GenBank/DDBJ whole genome shotgun (WGS) entry which is preliminary data.</text>
</comment>
<keyword evidence="1" id="KW-0175">Coiled coil</keyword>
<organism evidence="2 3">
    <name type="scientific">Rotaria magnacalcarata</name>
    <dbReference type="NCBI Taxonomy" id="392030"/>
    <lineage>
        <taxon>Eukaryota</taxon>
        <taxon>Metazoa</taxon>
        <taxon>Spiralia</taxon>
        <taxon>Gnathifera</taxon>
        <taxon>Rotifera</taxon>
        <taxon>Eurotatoria</taxon>
        <taxon>Bdelloidea</taxon>
        <taxon>Philodinida</taxon>
        <taxon>Philodinidae</taxon>
        <taxon>Rotaria</taxon>
    </lineage>
</organism>
<dbReference type="AlphaFoldDB" id="A0A8S3CSC0"/>
<sequence>SLIDLIHEKEELEHKVLDLEAATREWAQKFVTTTDNQKLMQTNHGNMLNNLKQQYKFSILTFCINQMHDGIERTKDIDLLNCKSGAEYLLSKLRTAVSNTKTTQDLWNKQVSKDECEC</sequence>
<feature type="coiled-coil region" evidence="1">
    <location>
        <begin position="2"/>
        <end position="29"/>
    </location>
</feature>
<dbReference type="EMBL" id="CAJOBJ010188431">
    <property type="protein sequence ID" value="CAF4944636.1"/>
    <property type="molecule type" value="Genomic_DNA"/>
</dbReference>
<evidence type="ECO:0000313" key="3">
    <source>
        <dbReference type="Proteomes" id="UP000681720"/>
    </source>
</evidence>